<dbReference type="Proteomes" id="UP000492821">
    <property type="component" value="Unassembled WGS sequence"/>
</dbReference>
<feature type="signal peptide" evidence="2">
    <location>
        <begin position="1"/>
        <end position="25"/>
    </location>
</feature>
<evidence type="ECO:0000313" key="4">
    <source>
        <dbReference type="WBParaSite" id="Pan_g3585.t1"/>
    </source>
</evidence>
<reference evidence="3" key="1">
    <citation type="journal article" date="2013" name="Genetics">
        <title>The draft genome and transcriptome of Panagrellus redivivus are shaped by the harsh demands of a free-living lifestyle.</title>
        <authorList>
            <person name="Srinivasan J."/>
            <person name="Dillman A.R."/>
            <person name="Macchietto M.G."/>
            <person name="Heikkinen L."/>
            <person name="Lakso M."/>
            <person name="Fracchia K.M."/>
            <person name="Antoshechkin I."/>
            <person name="Mortazavi A."/>
            <person name="Wong G."/>
            <person name="Sternberg P.W."/>
        </authorList>
    </citation>
    <scope>NUCLEOTIDE SEQUENCE [LARGE SCALE GENOMIC DNA]</scope>
    <source>
        <strain evidence="3">MT8872</strain>
    </source>
</reference>
<keyword evidence="2" id="KW-0732">Signal</keyword>
<reference evidence="4" key="2">
    <citation type="submission" date="2020-10" db="UniProtKB">
        <authorList>
            <consortium name="WormBaseParasite"/>
        </authorList>
    </citation>
    <scope>IDENTIFICATION</scope>
</reference>
<feature type="compositionally biased region" description="Basic and acidic residues" evidence="1">
    <location>
        <begin position="63"/>
        <end position="76"/>
    </location>
</feature>
<feature type="region of interest" description="Disordered" evidence="1">
    <location>
        <begin position="55"/>
        <end position="128"/>
    </location>
</feature>
<evidence type="ECO:0000313" key="3">
    <source>
        <dbReference type="Proteomes" id="UP000492821"/>
    </source>
</evidence>
<name>A0A7E4VUM7_PANRE</name>
<evidence type="ECO:0000256" key="1">
    <source>
        <dbReference type="SAM" id="MobiDB-lite"/>
    </source>
</evidence>
<feature type="chain" id="PRO_5028818707" evidence="2">
    <location>
        <begin position="26"/>
        <end position="154"/>
    </location>
</feature>
<organism evidence="3 4">
    <name type="scientific">Panagrellus redivivus</name>
    <name type="common">Microworm</name>
    <dbReference type="NCBI Taxonomy" id="6233"/>
    <lineage>
        <taxon>Eukaryota</taxon>
        <taxon>Metazoa</taxon>
        <taxon>Ecdysozoa</taxon>
        <taxon>Nematoda</taxon>
        <taxon>Chromadorea</taxon>
        <taxon>Rhabditida</taxon>
        <taxon>Tylenchina</taxon>
        <taxon>Panagrolaimomorpha</taxon>
        <taxon>Panagrolaimoidea</taxon>
        <taxon>Panagrolaimidae</taxon>
        <taxon>Panagrellus</taxon>
    </lineage>
</organism>
<keyword evidence="3" id="KW-1185">Reference proteome</keyword>
<protein>
    <submittedName>
        <fullName evidence="4">Secreted protein</fullName>
    </submittedName>
</protein>
<accession>A0A7E4VUM7</accession>
<evidence type="ECO:0000256" key="2">
    <source>
        <dbReference type="SAM" id="SignalP"/>
    </source>
</evidence>
<sequence>MRKANPQARTAAMLVGCCWRLAAWGCSNTKRKKAVLLLCAGRAGTNVEACMASVGSPSLNYGEGKRWTKGEKEAPAKTRANATESVSPSFSSGSTAIRLEEVPGGRRGSNNETNDDDDDEGSRIPFPRSCCHVSTSTRTAIKIGKIGGSFEVFA</sequence>
<feature type="compositionally biased region" description="Polar residues" evidence="1">
    <location>
        <begin position="80"/>
        <end position="95"/>
    </location>
</feature>
<proteinExistence type="predicted"/>
<dbReference type="AlphaFoldDB" id="A0A7E4VUM7"/>
<dbReference type="WBParaSite" id="Pan_g3585.t1">
    <property type="protein sequence ID" value="Pan_g3585.t1"/>
    <property type="gene ID" value="Pan_g3585"/>
</dbReference>